<sequence length="36" mass="4054">MGRNNFFRGATWLGYYKINADSVLVLDSQEGGCLEK</sequence>
<accession>A0A8X6ME18</accession>
<evidence type="ECO:0000313" key="2">
    <source>
        <dbReference type="Proteomes" id="UP000886998"/>
    </source>
</evidence>
<keyword evidence="2" id="KW-1185">Reference proteome</keyword>
<reference evidence="1" key="1">
    <citation type="submission" date="2020-08" db="EMBL/GenBank/DDBJ databases">
        <title>Multicomponent nature underlies the extraordinary mechanical properties of spider dragline silk.</title>
        <authorList>
            <person name="Kono N."/>
            <person name="Nakamura H."/>
            <person name="Mori M."/>
            <person name="Yoshida Y."/>
            <person name="Ohtoshi R."/>
            <person name="Malay A.D."/>
            <person name="Moran D.A.P."/>
            <person name="Tomita M."/>
            <person name="Numata K."/>
            <person name="Arakawa K."/>
        </authorList>
    </citation>
    <scope>NUCLEOTIDE SEQUENCE</scope>
</reference>
<gene>
    <name evidence="1" type="ORF">TNIN_359491</name>
</gene>
<dbReference type="Proteomes" id="UP000886998">
    <property type="component" value="Unassembled WGS sequence"/>
</dbReference>
<protein>
    <submittedName>
        <fullName evidence="1">Uncharacterized protein</fullName>
    </submittedName>
</protein>
<feature type="non-terminal residue" evidence="1">
    <location>
        <position position="36"/>
    </location>
</feature>
<dbReference type="AlphaFoldDB" id="A0A8X6ME18"/>
<comment type="caution">
    <text evidence="1">The sequence shown here is derived from an EMBL/GenBank/DDBJ whole genome shotgun (WGS) entry which is preliminary data.</text>
</comment>
<evidence type="ECO:0000313" key="1">
    <source>
        <dbReference type="EMBL" id="GFS45126.1"/>
    </source>
</evidence>
<proteinExistence type="predicted"/>
<name>A0A8X6ME18_9ARAC</name>
<organism evidence="1 2">
    <name type="scientific">Trichonephila inaurata madagascariensis</name>
    <dbReference type="NCBI Taxonomy" id="2747483"/>
    <lineage>
        <taxon>Eukaryota</taxon>
        <taxon>Metazoa</taxon>
        <taxon>Ecdysozoa</taxon>
        <taxon>Arthropoda</taxon>
        <taxon>Chelicerata</taxon>
        <taxon>Arachnida</taxon>
        <taxon>Araneae</taxon>
        <taxon>Araneomorphae</taxon>
        <taxon>Entelegynae</taxon>
        <taxon>Araneoidea</taxon>
        <taxon>Nephilidae</taxon>
        <taxon>Trichonephila</taxon>
        <taxon>Trichonephila inaurata</taxon>
    </lineage>
</organism>
<dbReference type="EMBL" id="BMAV01025840">
    <property type="protein sequence ID" value="GFS45126.1"/>
    <property type="molecule type" value="Genomic_DNA"/>
</dbReference>